<accession>A0A164QJ97</accession>
<gene>
    <name evidence="1" type="ORF">SISNIDRAFT_398935</name>
</gene>
<dbReference type="AlphaFoldDB" id="A0A164QJ97"/>
<name>A0A164QJ97_9AGAM</name>
<feature type="non-terminal residue" evidence="1">
    <location>
        <position position="86"/>
    </location>
</feature>
<feature type="non-terminal residue" evidence="1">
    <location>
        <position position="1"/>
    </location>
</feature>
<dbReference type="Proteomes" id="UP000076722">
    <property type="component" value="Unassembled WGS sequence"/>
</dbReference>
<proteinExistence type="predicted"/>
<organism evidence="1 2">
    <name type="scientific">Sistotremastrum niveocremeum HHB9708</name>
    <dbReference type="NCBI Taxonomy" id="1314777"/>
    <lineage>
        <taxon>Eukaryota</taxon>
        <taxon>Fungi</taxon>
        <taxon>Dikarya</taxon>
        <taxon>Basidiomycota</taxon>
        <taxon>Agaricomycotina</taxon>
        <taxon>Agaricomycetes</taxon>
        <taxon>Sistotremastrales</taxon>
        <taxon>Sistotremastraceae</taxon>
        <taxon>Sertulicium</taxon>
        <taxon>Sertulicium niveocremeum</taxon>
    </lineage>
</organism>
<evidence type="ECO:0000313" key="1">
    <source>
        <dbReference type="EMBL" id="KZS89709.1"/>
    </source>
</evidence>
<protein>
    <submittedName>
        <fullName evidence="1">Uncharacterized protein</fullName>
    </submittedName>
</protein>
<dbReference type="OrthoDB" id="3245961at2759"/>
<keyword evidence="2" id="KW-1185">Reference proteome</keyword>
<reference evidence="1 2" key="1">
    <citation type="journal article" date="2016" name="Mol. Biol. Evol.">
        <title>Comparative Genomics of Early-Diverging Mushroom-Forming Fungi Provides Insights into the Origins of Lignocellulose Decay Capabilities.</title>
        <authorList>
            <person name="Nagy L.G."/>
            <person name="Riley R."/>
            <person name="Tritt A."/>
            <person name="Adam C."/>
            <person name="Daum C."/>
            <person name="Floudas D."/>
            <person name="Sun H."/>
            <person name="Yadav J.S."/>
            <person name="Pangilinan J."/>
            <person name="Larsson K.H."/>
            <person name="Matsuura K."/>
            <person name="Barry K."/>
            <person name="Labutti K."/>
            <person name="Kuo R."/>
            <person name="Ohm R.A."/>
            <person name="Bhattacharya S.S."/>
            <person name="Shirouzu T."/>
            <person name="Yoshinaga Y."/>
            <person name="Martin F.M."/>
            <person name="Grigoriev I.V."/>
            <person name="Hibbett D.S."/>
        </authorList>
    </citation>
    <scope>NUCLEOTIDE SEQUENCE [LARGE SCALE GENOMIC DNA]</scope>
    <source>
        <strain evidence="1 2">HHB9708</strain>
    </source>
</reference>
<dbReference type="EMBL" id="KV419426">
    <property type="protein sequence ID" value="KZS89709.1"/>
    <property type="molecule type" value="Genomic_DNA"/>
</dbReference>
<evidence type="ECO:0000313" key="2">
    <source>
        <dbReference type="Proteomes" id="UP000076722"/>
    </source>
</evidence>
<sequence>LVINVSDDEAARWRAGYDLDPKCKGLLEKASTEPGMETPNGFSTDDKGLLFYHDLLDRTRLYVPVSLRPSIMDEVHNSRTESAHAG</sequence>